<proteinExistence type="predicted"/>
<reference evidence="1" key="1">
    <citation type="submission" date="2022-03" db="EMBL/GenBank/DDBJ databases">
        <authorList>
            <person name="Brunel B."/>
        </authorList>
    </citation>
    <scope>NUCLEOTIDE SEQUENCE</scope>
    <source>
        <strain evidence="1">STM4922sample</strain>
    </source>
</reference>
<evidence type="ECO:0000313" key="1">
    <source>
        <dbReference type="EMBL" id="CAH2397760.1"/>
    </source>
</evidence>
<organism evidence="1 2">
    <name type="scientific">Mesorhizobium ventifaucium</name>
    <dbReference type="NCBI Taxonomy" id="666020"/>
    <lineage>
        <taxon>Bacteria</taxon>
        <taxon>Pseudomonadati</taxon>
        <taxon>Pseudomonadota</taxon>
        <taxon>Alphaproteobacteria</taxon>
        <taxon>Hyphomicrobiales</taxon>
        <taxon>Phyllobacteriaceae</taxon>
        <taxon>Mesorhizobium</taxon>
    </lineage>
</organism>
<accession>A0ABN8JJH2</accession>
<comment type="caution">
    <text evidence="1">The sequence shown here is derived from an EMBL/GenBank/DDBJ whole genome shotgun (WGS) entry which is preliminary data.</text>
</comment>
<keyword evidence="2" id="KW-1185">Reference proteome</keyword>
<dbReference type="Proteomes" id="UP001152604">
    <property type="component" value="Unassembled WGS sequence"/>
</dbReference>
<sequence length="109" mass="11448">MPLRPVNANGRAPLQLHQPLGGKADLLAQDIGVGVFSTSVRRFIMSLVIGGSFESMTAATPLARYSAVESALASGFATADLHHAVGHDRFSLFTLSDAAAALEKTPSWI</sequence>
<gene>
    <name evidence="1" type="ORF">MES4922_190405</name>
</gene>
<evidence type="ECO:0000313" key="2">
    <source>
        <dbReference type="Proteomes" id="UP001152604"/>
    </source>
</evidence>
<name>A0ABN8JJH2_9HYPH</name>
<dbReference type="EMBL" id="CAKXZS010000011">
    <property type="protein sequence ID" value="CAH2397760.1"/>
    <property type="molecule type" value="Genomic_DNA"/>
</dbReference>
<protein>
    <submittedName>
        <fullName evidence="1">Uncharacterized protein</fullName>
    </submittedName>
</protein>